<name>A0A8J3MY89_9CHLR</name>
<proteinExistence type="predicted"/>
<evidence type="ECO:0000313" key="2">
    <source>
        <dbReference type="Proteomes" id="UP000612362"/>
    </source>
</evidence>
<dbReference type="InterPro" id="IPR023214">
    <property type="entry name" value="HAD_sf"/>
</dbReference>
<dbReference type="InterPro" id="IPR036412">
    <property type="entry name" value="HAD-like_sf"/>
</dbReference>
<dbReference type="EMBL" id="BNJF01000005">
    <property type="protein sequence ID" value="GHO49400.1"/>
    <property type="molecule type" value="Genomic_DNA"/>
</dbReference>
<evidence type="ECO:0000313" key="1">
    <source>
        <dbReference type="EMBL" id="GHO49400.1"/>
    </source>
</evidence>
<dbReference type="PANTHER" id="PTHR43611:SF3">
    <property type="entry name" value="FLAVIN MONONUCLEOTIDE HYDROLASE 1, CHLOROPLATIC"/>
    <property type="match status" value="1"/>
</dbReference>
<dbReference type="Gene3D" id="3.40.50.1000">
    <property type="entry name" value="HAD superfamily/HAD-like"/>
    <property type="match status" value="1"/>
</dbReference>
<protein>
    <submittedName>
        <fullName evidence="1">Uncharacterized protein</fullName>
    </submittedName>
</protein>
<dbReference type="Proteomes" id="UP000612362">
    <property type="component" value="Unassembled WGS sequence"/>
</dbReference>
<accession>A0A8J3MY89</accession>
<gene>
    <name evidence="1" type="ORF">KSX_75630</name>
</gene>
<dbReference type="SUPFAM" id="SSF56784">
    <property type="entry name" value="HAD-like"/>
    <property type="match status" value="1"/>
</dbReference>
<reference evidence="1" key="1">
    <citation type="submission" date="2020-10" db="EMBL/GenBank/DDBJ databases">
        <title>Taxonomic study of unclassified bacteria belonging to the class Ktedonobacteria.</title>
        <authorList>
            <person name="Yabe S."/>
            <person name="Wang C.M."/>
            <person name="Zheng Y."/>
            <person name="Sakai Y."/>
            <person name="Cavaletti L."/>
            <person name="Monciardini P."/>
            <person name="Donadio S."/>
        </authorList>
    </citation>
    <scope>NUCLEOTIDE SEQUENCE</scope>
    <source>
        <strain evidence="1">SOSP1-1</strain>
    </source>
</reference>
<sequence length="63" mass="7246">MELAKRFDGIFSSAYVGHIKSKPEFYHHVLGKLKPAQAKEIIFWDDTPRNIEVARDVGIQAEF</sequence>
<organism evidence="1 2">
    <name type="scientific">Ktedonospora formicarum</name>
    <dbReference type="NCBI Taxonomy" id="2778364"/>
    <lineage>
        <taxon>Bacteria</taxon>
        <taxon>Bacillati</taxon>
        <taxon>Chloroflexota</taxon>
        <taxon>Ktedonobacteria</taxon>
        <taxon>Ktedonobacterales</taxon>
        <taxon>Ktedonobacteraceae</taxon>
        <taxon>Ktedonospora</taxon>
    </lineage>
</organism>
<dbReference type="NCBIfam" id="TIGR01509">
    <property type="entry name" value="HAD-SF-IA-v3"/>
    <property type="match status" value="1"/>
</dbReference>
<dbReference type="PANTHER" id="PTHR43611">
    <property type="entry name" value="ALPHA-D-GLUCOSE 1-PHOSPHATE PHOSPHATASE"/>
    <property type="match status" value="1"/>
</dbReference>
<dbReference type="InterPro" id="IPR006439">
    <property type="entry name" value="HAD-SF_hydro_IA"/>
</dbReference>
<keyword evidence="2" id="KW-1185">Reference proteome</keyword>
<dbReference type="AlphaFoldDB" id="A0A8J3MY89"/>
<comment type="caution">
    <text evidence="1">The sequence shown here is derived from an EMBL/GenBank/DDBJ whole genome shotgun (WGS) entry which is preliminary data.</text>
</comment>